<dbReference type="PANTHER" id="PTHR47143">
    <property type="entry name" value="TRANSIENT RECEPTOR POTENTIAL CATION CHANNEL PROTEIN PAINLESS"/>
    <property type="match status" value="1"/>
</dbReference>
<keyword evidence="3" id="KW-0677">Repeat</keyword>
<dbReference type="GO" id="GO:0022857">
    <property type="term" value="F:transmembrane transporter activity"/>
    <property type="evidence" value="ECO:0007669"/>
    <property type="project" value="TreeGrafter"/>
</dbReference>
<dbReference type="GO" id="GO:1902495">
    <property type="term" value="C:transmembrane transporter complex"/>
    <property type="evidence" value="ECO:0007669"/>
    <property type="project" value="TreeGrafter"/>
</dbReference>
<feature type="repeat" description="ANK" evidence="8">
    <location>
        <begin position="98"/>
        <end position="130"/>
    </location>
</feature>
<sequence>MTKDIQIEEEEEEKEEEKRITSSGSLLYKAVLNGNIDELKKLLIRDYKEHINDLYEDFSTQKDRMEKSLLYIASEKGDIPCLTELIKHGADLNISSSNKKTPLYIAAEKGNKECLILLLDKGADKDKGGPYEATPAFIAALKKHQNCLTELIKRGAPVKRRDTIFEKEDTVANDLRKAIDSGDAENLKNLIEDTDLSEIISKRDATGKTVFHHAVEKNRKQCLDLLIKSVSDEKKPTVIDKPNVYGHTPLYVAAILKNDCFALLKENGANFSKALYSAVLEGHKECLQNFIQEDIDFGYKAYKRCSKTDARANGENNSNRSGHGEDEAQTRLIEDHSTDASKTRCFKCCIKEDDLECTDYDEGETQCLKCFIEEDEDCLVHEHDDPGCNSLIEEIFTHVNEPVNFINHVFESTSVDIEKSKMNKEKIYRVDFKMFLPKRDTDRGQMHVFACLLKAMNNEEEISVLNNIFCQIFLKAKLKTRTLFWILLFRLFIWYAYFACVVLYTAVVLEIFEFASVQLIPISTMGIFLLIRFLLQINQILLLLENRQSGIYSRWTIAKSVLVIVSVIFTIFYLILTILFMNTTILGHEISTLSKMLAIIIIILHNIEFIMIHLKFTLFSHYYSMFLMVLLKTLKAIGFFILPISCFIIIFRLQFGHYSEFSTLFRTFVKTIVLMTGEFEYENTLHNELANVTKSSSARLLEASRNLESFYVRFLFLAFILLVNLVLLNLIIGLSVDNVARAKKAGNAVSIHQKAEFCIQVENFLRYVKKKCGVQWIKNLAGFVEKHAKVESPYEMKRSETDVFRQKTFDSLDELVRNANLSKQPNDLSTLLYNSSGTSKQAKK</sequence>
<evidence type="ECO:0000313" key="11">
    <source>
        <dbReference type="EMBL" id="KAJ3647043.1"/>
    </source>
</evidence>
<gene>
    <name evidence="11" type="ORF">Zmor_024591</name>
</gene>
<protein>
    <recommendedName>
        <fullName evidence="10">ELK domain-containing protein</fullName>
    </recommendedName>
</protein>
<feature type="transmembrane region" description="Helical" evidence="9">
    <location>
        <begin position="556"/>
        <end position="581"/>
    </location>
</feature>
<evidence type="ECO:0000256" key="2">
    <source>
        <dbReference type="ARBA" id="ARBA00022606"/>
    </source>
</evidence>
<evidence type="ECO:0000256" key="9">
    <source>
        <dbReference type="SAM" id="Phobius"/>
    </source>
</evidence>
<evidence type="ECO:0000256" key="6">
    <source>
        <dbReference type="ARBA" id="ARBA00023180"/>
    </source>
</evidence>
<keyword evidence="5" id="KW-0406">Ion transport</keyword>
<feature type="domain" description="ELK" evidence="10">
    <location>
        <begin position="38"/>
        <end position="58"/>
    </location>
</feature>
<evidence type="ECO:0000256" key="3">
    <source>
        <dbReference type="ARBA" id="ARBA00022737"/>
    </source>
</evidence>
<keyword evidence="9" id="KW-0472">Membrane</keyword>
<evidence type="ECO:0000256" key="1">
    <source>
        <dbReference type="ARBA" id="ARBA00022448"/>
    </source>
</evidence>
<feature type="transmembrane region" description="Helical" evidence="9">
    <location>
        <begin position="710"/>
        <end position="734"/>
    </location>
</feature>
<evidence type="ECO:0000256" key="7">
    <source>
        <dbReference type="ARBA" id="ARBA00023303"/>
    </source>
</evidence>
<keyword evidence="7" id="KW-0407">Ion channel</keyword>
<feature type="transmembrane region" description="Helical" evidence="9">
    <location>
        <begin position="626"/>
        <end position="651"/>
    </location>
</feature>
<dbReference type="InterPro" id="IPR002110">
    <property type="entry name" value="Ankyrin_rpt"/>
</dbReference>
<keyword evidence="12" id="KW-1185">Reference proteome</keyword>
<evidence type="ECO:0000313" key="12">
    <source>
        <dbReference type="Proteomes" id="UP001168821"/>
    </source>
</evidence>
<feature type="transmembrane region" description="Helical" evidence="9">
    <location>
        <begin position="483"/>
        <end position="509"/>
    </location>
</feature>
<dbReference type="SMART" id="SM00248">
    <property type="entry name" value="ANK"/>
    <property type="match status" value="7"/>
</dbReference>
<keyword evidence="2" id="KW-0716">Sensory transduction</keyword>
<dbReference type="InterPro" id="IPR036770">
    <property type="entry name" value="Ankyrin_rpt-contain_sf"/>
</dbReference>
<dbReference type="GO" id="GO:0034220">
    <property type="term" value="P:monoatomic ion transmembrane transport"/>
    <property type="evidence" value="ECO:0007669"/>
    <property type="project" value="UniProtKB-KW"/>
</dbReference>
<evidence type="ECO:0000256" key="8">
    <source>
        <dbReference type="PROSITE-ProRule" id="PRU00023"/>
    </source>
</evidence>
<dbReference type="InterPro" id="IPR052076">
    <property type="entry name" value="TRP_cation_channel"/>
</dbReference>
<dbReference type="EMBL" id="JALNTZ010000007">
    <property type="protein sequence ID" value="KAJ3647043.1"/>
    <property type="molecule type" value="Genomic_DNA"/>
</dbReference>
<name>A0AA38I0K5_9CUCU</name>
<dbReference type="Gene3D" id="1.25.40.20">
    <property type="entry name" value="Ankyrin repeat-containing domain"/>
    <property type="match status" value="2"/>
</dbReference>
<organism evidence="11 12">
    <name type="scientific">Zophobas morio</name>
    <dbReference type="NCBI Taxonomy" id="2755281"/>
    <lineage>
        <taxon>Eukaryota</taxon>
        <taxon>Metazoa</taxon>
        <taxon>Ecdysozoa</taxon>
        <taxon>Arthropoda</taxon>
        <taxon>Hexapoda</taxon>
        <taxon>Insecta</taxon>
        <taxon>Pterygota</taxon>
        <taxon>Neoptera</taxon>
        <taxon>Endopterygota</taxon>
        <taxon>Coleoptera</taxon>
        <taxon>Polyphaga</taxon>
        <taxon>Cucujiformia</taxon>
        <taxon>Tenebrionidae</taxon>
        <taxon>Zophobas</taxon>
    </lineage>
</organism>
<dbReference type="InterPro" id="IPR005539">
    <property type="entry name" value="ELK_dom"/>
</dbReference>
<evidence type="ECO:0000256" key="5">
    <source>
        <dbReference type="ARBA" id="ARBA00023065"/>
    </source>
</evidence>
<dbReference type="AlphaFoldDB" id="A0AA38I0K5"/>
<keyword evidence="1" id="KW-0813">Transport</keyword>
<feature type="transmembrane region" description="Helical" evidence="9">
    <location>
        <begin position="593"/>
        <end position="614"/>
    </location>
</feature>
<dbReference type="PROSITE" id="PS50088">
    <property type="entry name" value="ANK_REPEAT"/>
    <property type="match status" value="2"/>
</dbReference>
<dbReference type="SUPFAM" id="SSF48403">
    <property type="entry name" value="Ankyrin repeat"/>
    <property type="match status" value="1"/>
</dbReference>
<accession>A0AA38I0K5</accession>
<dbReference type="PROSITE" id="PS51213">
    <property type="entry name" value="ELK"/>
    <property type="match status" value="1"/>
</dbReference>
<evidence type="ECO:0000259" key="10">
    <source>
        <dbReference type="PROSITE" id="PS51213"/>
    </source>
</evidence>
<keyword evidence="9" id="KW-1133">Transmembrane helix</keyword>
<proteinExistence type="predicted"/>
<comment type="caution">
    <text evidence="11">The sequence shown here is derived from an EMBL/GenBank/DDBJ whole genome shotgun (WGS) entry which is preliminary data.</text>
</comment>
<keyword evidence="9" id="KW-0812">Transmembrane</keyword>
<dbReference type="PROSITE" id="PS50297">
    <property type="entry name" value="ANK_REP_REGION"/>
    <property type="match status" value="1"/>
</dbReference>
<reference evidence="11" key="1">
    <citation type="journal article" date="2023" name="G3 (Bethesda)">
        <title>Whole genome assemblies of Zophobas morio and Tenebrio molitor.</title>
        <authorList>
            <person name="Kaur S."/>
            <person name="Stinson S.A."/>
            <person name="diCenzo G.C."/>
        </authorList>
    </citation>
    <scope>NUCLEOTIDE SEQUENCE</scope>
    <source>
        <strain evidence="11">QUZm001</strain>
    </source>
</reference>
<dbReference type="Pfam" id="PF12796">
    <property type="entry name" value="Ank_2"/>
    <property type="match status" value="2"/>
</dbReference>
<keyword evidence="4 8" id="KW-0040">ANK repeat</keyword>
<evidence type="ECO:0000256" key="4">
    <source>
        <dbReference type="ARBA" id="ARBA00023043"/>
    </source>
</evidence>
<dbReference type="PANTHER" id="PTHR47143:SF1">
    <property type="entry name" value="ION_TRANS DOMAIN-CONTAINING PROTEIN"/>
    <property type="match status" value="1"/>
</dbReference>
<feature type="transmembrane region" description="Helical" evidence="9">
    <location>
        <begin position="515"/>
        <end position="535"/>
    </location>
</feature>
<dbReference type="Proteomes" id="UP001168821">
    <property type="component" value="Unassembled WGS sequence"/>
</dbReference>
<dbReference type="Gene3D" id="1.10.287.70">
    <property type="match status" value="1"/>
</dbReference>
<feature type="repeat" description="ANK" evidence="8">
    <location>
        <begin position="65"/>
        <end position="97"/>
    </location>
</feature>
<dbReference type="GO" id="GO:0003677">
    <property type="term" value="F:DNA binding"/>
    <property type="evidence" value="ECO:0007669"/>
    <property type="project" value="InterPro"/>
</dbReference>
<keyword evidence="6" id="KW-0325">Glycoprotein</keyword>